<keyword evidence="1" id="KW-0472">Membrane</keyword>
<name>A0A8S1R543_9CILI</name>
<keyword evidence="1" id="KW-1133">Transmembrane helix</keyword>
<comment type="caution">
    <text evidence="2">The sequence shown here is derived from an EMBL/GenBank/DDBJ whole genome shotgun (WGS) entry which is preliminary data.</text>
</comment>
<accession>A0A8S1R543</accession>
<feature type="transmembrane region" description="Helical" evidence="1">
    <location>
        <begin position="255"/>
        <end position="275"/>
    </location>
</feature>
<evidence type="ECO:0000313" key="2">
    <source>
        <dbReference type="EMBL" id="CAD8123176.1"/>
    </source>
</evidence>
<dbReference type="OrthoDB" id="301723at2759"/>
<evidence type="ECO:0000256" key="1">
    <source>
        <dbReference type="SAM" id="Phobius"/>
    </source>
</evidence>
<feature type="transmembrane region" description="Helical" evidence="1">
    <location>
        <begin position="172"/>
        <end position="192"/>
    </location>
</feature>
<keyword evidence="3" id="KW-1185">Reference proteome</keyword>
<dbReference type="AlphaFoldDB" id="A0A8S1R543"/>
<dbReference type="EMBL" id="CAJJDN010000143">
    <property type="protein sequence ID" value="CAD8123176.1"/>
    <property type="molecule type" value="Genomic_DNA"/>
</dbReference>
<feature type="transmembrane region" description="Helical" evidence="1">
    <location>
        <begin position="103"/>
        <end position="121"/>
    </location>
</feature>
<evidence type="ECO:0000313" key="3">
    <source>
        <dbReference type="Proteomes" id="UP000692954"/>
    </source>
</evidence>
<reference evidence="2" key="1">
    <citation type="submission" date="2021-01" db="EMBL/GenBank/DDBJ databases">
        <authorList>
            <consortium name="Genoscope - CEA"/>
            <person name="William W."/>
        </authorList>
    </citation>
    <scope>NUCLEOTIDE SEQUENCE</scope>
</reference>
<sequence>MDYKLPSLYEPFTQISQIILESLIGLAQADEIGGVPFVSPVMMQAIWRTYFILFGESIGNFARLGREGIKINNNLEIDLRWKQSSISIHQAGAIFRVATGKQLLKLVIVIFLFAILLNVFLKTKSTYKKIREKERSELVIKVEMKNLNTVSRFGTVKENELQLYLIENLKRITLFVIIVVALTLLKRAATYLQFQVSIIVDMYFNFINFIIFAIEIYNFKRYRKQIKKEDKLKQAVEYDFQGDFFEIAVKLSMKAGFLGGLVVLGRVVVLTHVWLEIGVNPPSSDVHFIYYSVYYCFRGYHISQFLILAVIQSIIF</sequence>
<feature type="transmembrane region" description="Helical" evidence="1">
    <location>
        <begin position="198"/>
        <end position="219"/>
    </location>
</feature>
<feature type="transmembrane region" description="Helical" evidence="1">
    <location>
        <begin position="287"/>
        <end position="311"/>
    </location>
</feature>
<gene>
    <name evidence="2" type="ORF">PSON_ATCC_30995.1.T1430057</name>
</gene>
<dbReference type="Proteomes" id="UP000692954">
    <property type="component" value="Unassembled WGS sequence"/>
</dbReference>
<organism evidence="2 3">
    <name type="scientific">Paramecium sonneborni</name>
    <dbReference type="NCBI Taxonomy" id="65129"/>
    <lineage>
        <taxon>Eukaryota</taxon>
        <taxon>Sar</taxon>
        <taxon>Alveolata</taxon>
        <taxon>Ciliophora</taxon>
        <taxon>Intramacronucleata</taxon>
        <taxon>Oligohymenophorea</taxon>
        <taxon>Peniculida</taxon>
        <taxon>Parameciidae</taxon>
        <taxon>Paramecium</taxon>
    </lineage>
</organism>
<keyword evidence="1" id="KW-0812">Transmembrane</keyword>
<protein>
    <submittedName>
        <fullName evidence="2">Uncharacterized protein</fullName>
    </submittedName>
</protein>
<proteinExistence type="predicted"/>